<keyword evidence="3" id="KW-1185">Reference proteome</keyword>
<feature type="transmembrane region" description="Helical" evidence="1">
    <location>
        <begin position="289"/>
        <end position="310"/>
    </location>
</feature>
<dbReference type="PANTHER" id="PTHR44269">
    <property type="entry name" value="DEHYDROGENASE/REDUCTASE SDR FAMILY MEMBER 7-RELATED"/>
    <property type="match status" value="1"/>
</dbReference>
<organism evidence="2 3">
    <name type="scientific">Acanthoscelides obtectus</name>
    <name type="common">Bean weevil</name>
    <name type="synonym">Bruchus obtectus</name>
    <dbReference type="NCBI Taxonomy" id="200917"/>
    <lineage>
        <taxon>Eukaryota</taxon>
        <taxon>Metazoa</taxon>
        <taxon>Ecdysozoa</taxon>
        <taxon>Arthropoda</taxon>
        <taxon>Hexapoda</taxon>
        <taxon>Insecta</taxon>
        <taxon>Pterygota</taxon>
        <taxon>Neoptera</taxon>
        <taxon>Endopterygota</taxon>
        <taxon>Coleoptera</taxon>
        <taxon>Polyphaga</taxon>
        <taxon>Cucujiformia</taxon>
        <taxon>Chrysomeloidea</taxon>
        <taxon>Chrysomelidae</taxon>
        <taxon>Bruchinae</taxon>
        <taxon>Bruchini</taxon>
        <taxon>Acanthoscelides</taxon>
    </lineage>
</organism>
<dbReference type="InterPro" id="IPR036291">
    <property type="entry name" value="NAD(P)-bd_dom_sf"/>
</dbReference>
<sequence length="329" mass="36970">MILFTVLGAGIFIYWSVCTVLAFMSDCDLELFFCEKFGKSPRRLKGKVVFITGASSGIGEFTAYALAKFGVKLALAARRPNELLRVKRKCLELSKNQLSDRDVLVVPMDVTDFQSHKKHFQYAVQHFGHIDILFNNAGRSQRALWENIDLEVDKQMFDLNVFGPVNLTRIALEHFNRVGSGHIAVVTSLAGVMGVPYSGSYCGTKFSEHGYFNALRIEKLPQNIHVTLLCPGPTYTNFLAESFTDKPGEKYGVSVQPTDKRMTAERCGYLNAVALANKTKESWIAIRPIIPLTYMMVYFPVISGVVLKILGPNYLYKLRDSKDEINKKD</sequence>
<keyword evidence="1" id="KW-1133">Transmembrane helix</keyword>
<dbReference type="AlphaFoldDB" id="A0A9P0KHX9"/>
<dbReference type="OrthoDB" id="47007at2759"/>
<accession>A0A9P0KHX9</accession>
<evidence type="ECO:0000313" key="3">
    <source>
        <dbReference type="Proteomes" id="UP001152888"/>
    </source>
</evidence>
<evidence type="ECO:0000256" key="1">
    <source>
        <dbReference type="SAM" id="Phobius"/>
    </source>
</evidence>
<dbReference type="InterPro" id="IPR002347">
    <property type="entry name" value="SDR_fam"/>
</dbReference>
<reference evidence="2" key="1">
    <citation type="submission" date="2022-03" db="EMBL/GenBank/DDBJ databases">
        <authorList>
            <person name="Sayadi A."/>
        </authorList>
    </citation>
    <scope>NUCLEOTIDE SEQUENCE</scope>
</reference>
<dbReference type="Gene3D" id="3.40.50.720">
    <property type="entry name" value="NAD(P)-binding Rossmann-like Domain"/>
    <property type="match status" value="1"/>
</dbReference>
<gene>
    <name evidence="2" type="ORF">ACAOBT_LOCUS11455</name>
</gene>
<dbReference type="SUPFAM" id="SSF51735">
    <property type="entry name" value="NAD(P)-binding Rossmann-fold domains"/>
    <property type="match status" value="1"/>
</dbReference>
<name>A0A9P0KHX9_ACAOB</name>
<proteinExistence type="predicted"/>
<keyword evidence="1" id="KW-0812">Transmembrane</keyword>
<evidence type="ECO:0008006" key="4">
    <source>
        <dbReference type="Google" id="ProtNLM"/>
    </source>
</evidence>
<dbReference type="Proteomes" id="UP001152888">
    <property type="component" value="Unassembled WGS sequence"/>
</dbReference>
<dbReference type="EMBL" id="CAKOFQ010006833">
    <property type="protein sequence ID" value="CAH1975116.1"/>
    <property type="molecule type" value="Genomic_DNA"/>
</dbReference>
<dbReference type="PANTHER" id="PTHR44269:SF1">
    <property type="entry name" value="DEHYDROGENASE_REDUCTASE SDR FAMILY MEMBER 7"/>
    <property type="match status" value="1"/>
</dbReference>
<dbReference type="InterPro" id="IPR053011">
    <property type="entry name" value="SDR_family_member_7"/>
</dbReference>
<protein>
    <recommendedName>
        <fullName evidence="4">Dehydrogenase/reductase SDR family member 7</fullName>
    </recommendedName>
</protein>
<dbReference type="PRINTS" id="PR00081">
    <property type="entry name" value="GDHRDH"/>
</dbReference>
<keyword evidence="1" id="KW-0472">Membrane</keyword>
<evidence type="ECO:0000313" key="2">
    <source>
        <dbReference type="EMBL" id="CAH1975116.1"/>
    </source>
</evidence>
<dbReference type="Pfam" id="PF00106">
    <property type="entry name" value="adh_short"/>
    <property type="match status" value="1"/>
</dbReference>
<comment type="caution">
    <text evidence="2">The sequence shown here is derived from an EMBL/GenBank/DDBJ whole genome shotgun (WGS) entry which is preliminary data.</text>
</comment>